<dbReference type="InterPro" id="IPR001680">
    <property type="entry name" value="WD40_rpt"/>
</dbReference>
<evidence type="ECO:0000256" key="2">
    <source>
        <dbReference type="ARBA" id="ARBA00022490"/>
    </source>
</evidence>
<dbReference type="PROSITE" id="PS50294">
    <property type="entry name" value="WD_REPEATS_REGION"/>
    <property type="match status" value="1"/>
</dbReference>
<evidence type="ECO:0000256" key="7">
    <source>
        <dbReference type="PROSITE-ProRule" id="PRU00221"/>
    </source>
</evidence>
<dbReference type="PANTHER" id="PTHR14344">
    <property type="entry name" value="WD REPEAT PROTEIN"/>
    <property type="match status" value="1"/>
</dbReference>
<sequence length="1301" mass="141161">MAGCVGCPVTAVSLLATSRRNLCLYSQGSGLMRVWMDGSNNTTTSQPHTVFSNGTTLIHGIRHNNGQSLTAIYGGRQVALLQNVVEEMPIENIPLMLSSSSNTATTKQSDAMQCSDWIWDVQWVDSSTSSSDSTSTSTSSHSNNNHHCLLIGLAHNTVELWSFNKNQECLVATKLQIWRGAKRCLTYCLDFLVVEENHSTSVHVAVGTAMQDIRLWSLEIIPTQPQQEPLAIDVPEQACLLGHKGVIHNLKWVPTQPQQQSLVSASDDRSVRLWRDHQCVWIGWGHTARIWGLGTIILQQQASSHDTTIIVSTGEDATTRLWELETGTQLEILRGHACQCIWSVDTSSNNQDGAMIATGGNDGTVALYHVEPTQSDSVVNLDGIHPSTLLVPDDRPPPPKSNNHGANDDQKMSDAPKIHDCATTTTTCNDSEPKAKKTKKHKKKKKADPGQVVFAMKFYTAHKLLLTTRTGNVFSIDTTCMNTSRRAVADDGEPEWDCLGSWASSPTTIGTQQDIESSVDSTGGCSMAVHLARDDDKTKRAVLWVSVGTTQGEIVLMKIPDDDPNGSSTTEATGTTERLVIHSPKKYRSVQRVAWLVGDADNAADSKNESTTTMTLISFHVDAVLWWSIQASSFGKQITVEPTLALEMGTRAIPICFAHDSIHSKLFVGDTRGNLAMFDVNDPAQEAADNKFTGKEVRTPLDILNRLHQKEHVTDVVVMASPVTVNAAETDQSAKDYQRILSAGNDGCINETYYNIQTGTFCSGLSVNASSALTGIAQVWVIPEVEGENVIVAGYYGNTFVVLNVSCGYELFRVDTGGRQRLHDHYAACLENAFASEAHANSPMMLHNMAVCSNRKKDGRNEILLHQKVTNADQAVVRWQRHQYTLGVGLHGETIYSASFFPHHVLPDGTVKTWALVTGSEDCASRISLFQNGTLTCTKRLPPQESCVRAVCSSTHHAEGHTTTLIVVGGGKLMLQFFLVHNRLLPNEAVKFDTTPASTGDALIRFMGNGVSREKASIDHRINSVCSILLETTDSTVGDSVASCPLAVVTAGDSEGNCHIYLITVDIGGFKKQSWRGLPLPKPDLVRRPILSVEMVKVGSHLLLFVGTTGGDIELWELPSDASAEEWNVLLDPKAAAATTFPATRLAQYHAHQMGVNSISACTLNNDTVLVCSGGDDQAITLSEFQIATATTATMRRSITVREASSSAIKEVLLLGKNRILSVGYSQRLALWECKSPKSKSDDRPDPLDGDDTGLELVWTAACSVGDVNCMACTTNTTCGRVVAVCGAGVALYSLPKEPIT</sequence>
<feature type="compositionally biased region" description="Basic residues" evidence="8">
    <location>
        <begin position="436"/>
        <end position="446"/>
    </location>
</feature>
<evidence type="ECO:0000256" key="8">
    <source>
        <dbReference type="SAM" id="MobiDB-lite"/>
    </source>
</evidence>
<feature type="compositionally biased region" description="Basic and acidic residues" evidence="8">
    <location>
        <begin position="406"/>
        <end position="420"/>
    </location>
</feature>
<feature type="repeat" description="WD" evidence="7">
    <location>
        <begin position="240"/>
        <end position="274"/>
    </location>
</feature>
<dbReference type="EMBL" id="CAICTM010001078">
    <property type="protein sequence ID" value="CAB9520178.1"/>
    <property type="molecule type" value="Genomic_DNA"/>
</dbReference>
<evidence type="ECO:0000256" key="6">
    <source>
        <dbReference type="ARBA" id="ARBA00038255"/>
    </source>
</evidence>
<evidence type="ECO:0000256" key="1">
    <source>
        <dbReference type="ARBA" id="ARBA00004496"/>
    </source>
</evidence>
<dbReference type="GO" id="GO:0005737">
    <property type="term" value="C:cytoplasm"/>
    <property type="evidence" value="ECO:0007669"/>
    <property type="project" value="UniProtKB-SubCell"/>
</dbReference>
<comment type="subcellular location">
    <subcellularLocation>
        <location evidence="1">Cytoplasm</location>
    </subcellularLocation>
</comment>
<dbReference type="PANTHER" id="PTHR14344:SF3">
    <property type="entry name" value="WD REPEAT-CONTAINING PROTEIN 6"/>
    <property type="match status" value="1"/>
</dbReference>
<evidence type="ECO:0000313" key="9">
    <source>
        <dbReference type="EMBL" id="CAB9520178.1"/>
    </source>
</evidence>
<dbReference type="SUPFAM" id="SSF50998">
    <property type="entry name" value="Quinoprotein alcohol dehydrogenase-like"/>
    <property type="match status" value="1"/>
</dbReference>
<dbReference type="InterPro" id="IPR036322">
    <property type="entry name" value="WD40_repeat_dom_sf"/>
</dbReference>
<dbReference type="InterPro" id="IPR011047">
    <property type="entry name" value="Quinoprotein_ADH-like_sf"/>
</dbReference>
<accession>A0A9N8HM34</accession>
<dbReference type="Proteomes" id="UP001153069">
    <property type="component" value="Unassembled WGS sequence"/>
</dbReference>
<dbReference type="InterPro" id="IPR051973">
    <property type="entry name" value="tRNA_Anticodon_Mtase-Reg"/>
</dbReference>
<name>A0A9N8HM34_9STRA</name>
<protein>
    <submittedName>
        <fullName evidence="9">WD repeat domain 6</fullName>
    </submittedName>
</protein>
<dbReference type="Pfam" id="PF00400">
    <property type="entry name" value="WD40"/>
    <property type="match status" value="2"/>
</dbReference>
<keyword evidence="2" id="KW-0963">Cytoplasm</keyword>
<reference evidence="9" key="1">
    <citation type="submission" date="2020-06" db="EMBL/GenBank/DDBJ databases">
        <authorList>
            <consortium name="Plant Systems Biology data submission"/>
        </authorList>
    </citation>
    <scope>NUCLEOTIDE SEQUENCE</scope>
    <source>
        <strain evidence="9">D6</strain>
    </source>
</reference>
<evidence type="ECO:0000256" key="4">
    <source>
        <dbReference type="ARBA" id="ARBA00022694"/>
    </source>
</evidence>
<gene>
    <name evidence="9" type="ORF">SEMRO_1080_G239010.1</name>
</gene>
<dbReference type="GO" id="GO:0030488">
    <property type="term" value="P:tRNA methylation"/>
    <property type="evidence" value="ECO:0007669"/>
    <property type="project" value="TreeGrafter"/>
</dbReference>
<feature type="region of interest" description="Disordered" evidence="8">
    <location>
        <begin position="384"/>
        <end position="447"/>
    </location>
</feature>
<evidence type="ECO:0000256" key="3">
    <source>
        <dbReference type="ARBA" id="ARBA00022574"/>
    </source>
</evidence>
<keyword evidence="5" id="KW-0677">Repeat</keyword>
<comment type="similarity">
    <text evidence="6">Belongs to the WD repeat WDR6 family.</text>
</comment>
<dbReference type="InterPro" id="IPR015943">
    <property type="entry name" value="WD40/YVTN_repeat-like_dom_sf"/>
</dbReference>
<dbReference type="Gene3D" id="2.130.10.10">
    <property type="entry name" value="YVTN repeat-like/Quinoprotein amine dehydrogenase"/>
    <property type="match status" value="3"/>
</dbReference>
<evidence type="ECO:0000313" key="10">
    <source>
        <dbReference type="Proteomes" id="UP001153069"/>
    </source>
</evidence>
<evidence type="ECO:0000256" key="5">
    <source>
        <dbReference type="ARBA" id="ARBA00022737"/>
    </source>
</evidence>
<organism evidence="9 10">
    <name type="scientific">Seminavis robusta</name>
    <dbReference type="NCBI Taxonomy" id="568900"/>
    <lineage>
        <taxon>Eukaryota</taxon>
        <taxon>Sar</taxon>
        <taxon>Stramenopiles</taxon>
        <taxon>Ochrophyta</taxon>
        <taxon>Bacillariophyta</taxon>
        <taxon>Bacillariophyceae</taxon>
        <taxon>Bacillariophycidae</taxon>
        <taxon>Naviculales</taxon>
        <taxon>Naviculaceae</taxon>
        <taxon>Seminavis</taxon>
    </lineage>
</organism>
<keyword evidence="10" id="KW-1185">Reference proteome</keyword>
<dbReference type="OrthoDB" id="46903at2759"/>
<keyword evidence="3 7" id="KW-0853">WD repeat</keyword>
<comment type="caution">
    <text evidence="9">The sequence shown here is derived from an EMBL/GenBank/DDBJ whole genome shotgun (WGS) entry which is preliminary data.</text>
</comment>
<dbReference type="PROSITE" id="PS50082">
    <property type="entry name" value="WD_REPEATS_2"/>
    <property type="match status" value="2"/>
</dbReference>
<proteinExistence type="inferred from homology"/>
<feature type="repeat" description="WD" evidence="7">
    <location>
        <begin position="304"/>
        <end position="332"/>
    </location>
</feature>
<dbReference type="SUPFAM" id="SSF50978">
    <property type="entry name" value="WD40 repeat-like"/>
    <property type="match status" value="2"/>
</dbReference>
<dbReference type="SMART" id="SM00320">
    <property type="entry name" value="WD40"/>
    <property type="match status" value="7"/>
</dbReference>
<keyword evidence="4" id="KW-0819">tRNA processing</keyword>